<dbReference type="InterPro" id="IPR027417">
    <property type="entry name" value="P-loop_NTPase"/>
</dbReference>
<dbReference type="SUPFAM" id="SSF52540">
    <property type="entry name" value="P-loop containing nucleoside triphosphate hydrolases"/>
    <property type="match status" value="1"/>
</dbReference>
<protein>
    <recommendedName>
        <fullName evidence="3">Translation initiation factor 2</fullName>
    </recommendedName>
</protein>
<gene>
    <name evidence="1" type="ORF">SAMN04487884_11113</name>
</gene>
<reference evidence="1 2" key="1">
    <citation type="submission" date="2016-10" db="EMBL/GenBank/DDBJ databases">
        <authorList>
            <person name="de Groot N.N."/>
        </authorList>
    </citation>
    <scope>NUCLEOTIDE SEQUENCE [LARGE SCALE GENOMIC DNA]</scope>
    <source>
        <strain evidence="1 2">AR40</strain>
    </source>
</reference>
<dbReference type="Proteomes" id="UP000182584">
    <property type="component" value="Unassembled WGS sequence"/>
</dbReference>
<dbReference type="OrthoDB" id="1957089at2"/>
<dbReference type="AlphaFoldDB" id="A0A1H9RZJ6"/>
<dbReference type="RefSeq" id="WP_074755941.1">
    <property type="nucleotide sequence ID" value="NZ_FOGJ01000011.1"/>
</dbReference>
<evidence type="ECO:0008006" key="3">
    <source>
        <dbReference type="Google" id="ProtNLM"/>
    </source>
</evidence>
<proteinExistence type="predicted"/>
<dbReference type="EMBL" id="FOGJ01000011">
    <property type="protein sequence ID" value="SER78088.1"/>
    <property type="molecule type" value="Genomic_DNA"/>
</dbReference>
<evidence type="ECO:0000313" key="1">
    <source>
        <dbReference type="EMBL" id="SER78088.1"/>
    </source>
</evidence>
<sequence length="323" mass="36175">MHGSHHLIVQSAHLKYEFDIKRNITIIKGDSATGKTTLADMVREYVLNGADTGITVSCDVPCRILEGNTWQEQLSIINSSIVFIDEGNSFVSSLDFANAIKGSTNYFVIITRENLHALPYSVDEIYGIHSSGKYNSFEPVYHELYRIYGNESESVINPDVLIIEDSNSGFDFFSSVCSDNVKCISANGKANIFNLLSSKEIEGNVLVIADGAAFGAQMANVFDLIESNDSIDLYLPESFEWIILDSDVLNDAEVRRILEKPEEYIDGEKFFSWERFFTSLLVEKSGDSYLKYTKTKLNPAYLDGKVLSKILSSIPERIVAFKE</sequence>
<evidence type="ECO:0000313" key="2">
    <source>
        <dbReference type="Proteomes" id="UP000182584"/>
    </source>
</evidence>
<name>A0A1H9RZJ6_BUTFI</name>
<accession>A0A1H9RZJ6</accession>
<organism evidence="1 2">
    <name type="scientific">Butyrivibrio fibrisolvens</name>
    <dbReference type="NCBI Taxonomy" id="831"/>
    <lineage>
        <taxon>Bacteria</taxon>
        <taxon>Bacillati</taxon>
        <taxon>Bacillota</taxon>
        <taxon>Clostridia</taxon>
        <taxon>Lachnospirales</taxon>
        <taxon>Lachnospiraceae</taxon>
        <taxon>Butyrivibrio</taxon>
    </lineage>
</organism>